<name>A0A8R1IVU7_CAEJA</name>
<keyword evidence="3" id="KW-1185">Reference proteome</keyword>
<reference evidence="3" key="1">
    <citation type="submission" date="2010-08" db="EMBL/GenBank/DDBJ databases">
        <authorList>
            <consortium name="Caenorhabditis japonica Sequencing Consortium"/>
            <person name="Wilson R.K."/>
        </authorList>
    </citation>
    <scope>NUCLEOTIDE SEQUENCE [LARGE SCALE GENOMIC DNA]</scope>
    <source>
        <strain evidence="3">DF5081</strain>
    </source>
</reference>
<sequence length="95" mass="10707">MVQQSSWRECTVGVEARDDMRCACAWTSAVNEGRRRVRDRSVCAGERRRTGKGLDAYNSFMEATPNQNCPESEPHGVTEGTSRKRALPDYLNQPD</sequence>
<feature type="region of interest" description="Disordered" evidence="1">
    <location>
        <begin position="63"/>
        <end position="95"/>
    </location>
</feature>
<proteinExistence type="predicted"/>
<protein>
    <submittedName>
        <fullName evidence="2">Uncharacterized protein</fullName>
    </submittedName>
</protein>
<accession>A0A8R1IVU7</accession>
<reference evidence="2" key="2">
    <citation type="submission" date="2022-06" db="UniProtKB">
        <authorList>
            <consortium name="EnsemblMetazoa"/>
        </authorList>
    </citation>
    <scope>IDENTIFICATION</scope>
    <source>
        <strain evidence="2">DF5081</strain>
    </source>
</reference>
<evidence type="ECO:0000313" key="3">
    <source>
        <dbReference type="Proteomes" id="UP000005237"/>
    </source>
</evidence>
<dbReference type="AlphaFoldDB" id="A0A8R1IVU7"/>
<evidence type="ECO:0000313" key="2">
    <source>
        <dbReference type="EnsemblMetazoa" id="CJA38057.1"/>
    </source>
</evidence>
<organism evidence="2 3">
    <name type="scientific">Caenorhabditis japonica</name>
    <dbReference type="NCBI Taxonomy" id="281687"/>
    <lineage>
        <taxon>Eukaryota</taxon>
        <taxon>Metazoa</taxon>
        <taxon>Ecdysozoa</taxon>
        <taxon>Nematoda</taxon>
        <taxon>Chromadorea</taxon>
        <taxon>Rhabditida</taxon>
        <taxon>Rhabditina</taxon>
        <taxon>Rhabditomorpha</taxon>
        <taxon>Rhabditoidea</taxon>
        <taxon>Rhabditidae</taxon>
        <taxon>Peloderinae</taxon>
        <taxon>Caenorhabditis</taxon>
    </lineage>
</organism>
<evidence type="ECO:0000256" key="1">
    <source>
        <dbReference type="SAM" id="MobiDB-lite"/>
    </source>
</evidence>
<dbReference type="EnsemblMetazoa" id="CJA38057.1">
    <property type="protein sequence ID" value="CJA38057.1"/>
    <property type="gene ID" value="WBGene00213904"/>
</dbReference>
<dbReference type="Proteomes" id="UP000005237">
    <property type="component" value="Unassembled WGS sequence"/>
</dbReference>